<evidence type="ECO:0000313" key="4">
    <source>
        <dbReference type="Proteomes" id="UP000320857"/>
    </source>
</evidence>
<keyword evidence="2" id="KW-0472">Membrane</keyword>
<organism evidence="3 4">
    <name type="scientific">Streptomyces alkaliterrae</name>
    <dbReference type="NCBI Taxonomy" id="2213162"/>
    <lineage>
        <taxon>Bacteria</taxon>
        <taxon>Bacillati</taxon>
        <taxon>Actinomycetota</taxon>
        <taxon>Actinomycetes</taxon>
        <taxon>Kitasatosporales</taxon>
        <taxon>Streptomycetaceae</taxon>
        <taxon>Streptomyces</taxon>
    </lineage>
</organism>
<keyword evidence="2" id="KW-1133">Transmembrane helix</keyword>
<evidence type="ECO:0000256" key="2">
    <source>
        <dbReference type="SAM" id="Phobius"/>
    </source>
</evidence>
<feature type="compositionally biased region" description="Low complexity" evidence="1">
    <location>
        <begin position="48"/>
        <end position="58"/>
    </location>
</feature>
<dbReference type="OrthoDB" id="935695at2"/>
<keyword evidence="2" id="KW-0812">Transmembrane</keyword>
<feature type="region of interest" description="Disordered" evidence="1">
    <location>
        <begin position="1"/>
        <end position="122"/>
    </location>
</feature>
<dbReference type="Proteomes" id="UP000320857">
    <property type="component" value="Unassembled WGS sequence"/>
</dbReference>
<accession>A0A5P0YS94</accession>
<keyword evidence="4" id="KW-1185">Reference proteome</keyword>
<evidence type="ECO:0000313" key="3">
    <source>
        <dbReference type="EMBL" id="MQS03138.1"/>
    </source>
</evidence>
<feature type="transmembrane region" description="Helical" evidence="2">
    <location>
        <begin position="126"/>
        <end position="148"/>
    </location>
</feature>
<protein>
    <submittedName>
        <fullName evidence="3">Uncharacterized protein</fullName>
    </submittedName>
</protein>
<dbReference type="InterPro" id="IPR025644">
    <property type="entry name" value="DUF4344"/>
</dbReference>
<dbReference type="Pfam" id="PF14247">
    <property type="entry name" value="DUF4344"/>
    <property type="match status" value="1"/>
</dbReference>
<name>A0A5P0YS94_9ACTN</name>
<comment type="caution">
    <text evidence="3">The sequence shown here is derived from an EMBL/GenBank/DDBJ whole genome shotgun (WGS) entry which is preliminary data.</text>
</comment>
<dbReference type="AlphaFoldDB" id="A0A5P0YS94"/>
<feature type="compositionally biased region" description="Pro residues" evidence="1">
    <location>
        <begin position="109"/>
        <end position="120"/>
    </location>
</feature>
<feature type="compositionally biased region" description="Low complexity" evidence="1">
    <location>
        <begin position="14"/>
        <end position="31"/>
    </location>
</feature>
<reference evidence="3 4" key="1">
    <citation type="submission" date="2019-10" db="EMBL/GenBank/DDBJ databases">
        <title>Streptomyces sp. nov., a novel actinobacterium isolated from alkaline environment.</title>
        <authorList>
            <person name="Golinska P."/>
        </authorList>
    </citation>
    <scope>NUCLEOTIDE SEQUENCE [LARGE SCALE GENOMIC DNA]</scope>
    <source>
        <strain evidence="3 4">OF1</strain>
    </source>
</reference>
<sequence length="396" mass="42528">MPGALPRMSRTPERTSSSSSTTTTRITGSASFALLPCPRGPVRRVGRARGAGTSTTRGRPSHLLTADLAPPRPRRPAGADEDVGRTPRGSPAAEGGGMPGRYATDTLPPARPTLPRPPAGRYPRRAVVGTLVGLTVALLCLVAVPLALLDSDEGEARADSRGFVVEYGKAGRGEGADRRLLEGAGVLEKATDRLNKRLVLPSTIRVTARSCPDAAAHYDLEKSRIEICYSFVAEVRELFERSVRDAEGAEGTERVRAKTLGVLTETVYHEAAHALIDKLGLPFTGREEDAADQFAAYHLIPQGRHGRAALLAAAENFALYAEDTDPADVDFGGEHSPDAVRAAAYYTYLYGSDPKRHARLVDDGLVGEERAEVAEGEYRALRRGWRVLLAPHLRQG</sequence>
<proteinExistence type="predicted"/>
<evidence type="ECO:0000256" key="1">
    <source>
        <dbReference type="SAM" id="MobiDB-lite"/>
    </source>
</evidence>
<gene>
    <name evidence="3" type="ORF">FNX44_014900</name>
</gene>
<dbReference type="EMBL" id="VJYK02000142">
    <property type="protein sequence ID" value="MQS03138.1"/>
    <property type="molecule type" value="Genomic_DNA"/>
</dbReference>